<dbReference type="SUPFAM" id="SSF56219">
    <property type="entry name" value="DNase I-like"/>
    <property type="match status" value="1"/>
</dbReference>
<organism evidence="3 4">
    <name type="scientific">Eumeta variegata</name>
    <name type="common">Bagworm moth</name>
    <name type="synonym">Eumeta japonica</name>
    <dbReference type="NCBI Taxonomy" id="151549"/>
    <lineage>
        <taxon>Eukaryota</taxon>
        <taxon>Metazoa</taxon>
        <taxon>Ecdysozoa</taxon>
        <taxon>Arthropoda</taxon>
        <taxon>Hexapoda</taxon>
        <taxon>Insecta</taxon>
        <taxon>Pterygota</taxon>
        <taxon>Neoptera</taxon>
        <taxon>Endopterygota</taxon>
        <taxon>Lepidoptera</taxon>
        <taxon>Glossata</taxon>
        <taxon>Ditrysia</taxon>
        <taxon>Tineoidea</taxon>
        <taxon>Psychidae</taxon>
        <taxon>Oiketicinae</taxon>
        <taxon>Eumeta</taxon>
    </lineage>
</organism>
<feature type="domain" description="Endonuclease/exonuclease/phosphatase" evidence="2">
    <location>
        <begin position="288"/>
        <end position="399"/>
    </location>
</feature>
<dbReference type="GO" id="GO:0003964">
    <property type="term" value="F:RNA-directed DNA polymerase activity"/>
    <property type="evidence" value="ECO:0007669"/>
    <property type="project" value="UniProtKB-KW"/>
</dbReference>
<dbReference type="Proteomes" id="UP000299102">
    <property type="component" value="Unassembled WGS sequence"/>
</dbReference>
<proteinExistence type="predicted"/>
<sequence length="473" mass="52231">MAPTELPRLHRPRVATRVTTDDNIPTDDIKNDLIGQGFPAHTMYRIHRRDGSSTGLALHKRGGPGQCHRCQRYGHASANCHAQPRCVKCLIPHWNREYPFTKESGEKPACVNCNQSHTANYKGCPKAPKILVKRTNRQDQKQTSGVSPPLIRNTAHFPALGEKVATTSGNGLAPAPAPSVNPWGRKYPPRADPEPPREAVRRGPPGQTPASLLFLRQHQDSQTTSKRPKSSTLPGYVQLRTDRTDAPLGGTAIYYKRSLHCRPIDLPTLINIEATGCRLAMTGHGTLVIVSIYLSPSESLLRSDLEALLALGDSVILFGDFNSKNRKWGCEIPNTNGTNLYKLSRELKFEIIAPPMPTHYPDTLTSRPSTLDLAVTKGVSLYLHCIEALHCLDSDHRLVLLRMGPPAGGLPKPMTKINDWKRVSTALEEIDTPALNNIPDVIQTTDEIDNSIGALKTTFKKWSSVVRGKLRRL</sequence>
<protein>
    <submittedName>
        <fullName evidence="3">RNA-directed DNA polymerase from mobile element jockey</fullName>
    </submittedName>
</protein>
<keyword evidence="3" id="KW-0808">Transferase</keyword>
<feature type="region of interest" description="Disordered" evidence="1">
    <location>
        <begin position="218"/>
        <end position="237"/>
    </location>
</feature>
<keyword evidence="4" id="KW-1185">Reference proteome</keyword>
<dbReference type="PANTHER" id="PTHR33273:SF2">
    <property type="entry name" value="ENDONUCLEASE_EXONUCLEASE_PHOSPHATASE DOMAIN-CONTAINING PROTEIN"/>
    <property type="match status" value="1"/>
</dbReference>
<dbReference type="InterPro" id="IPR005135">
    <property type="entry name" value="Endo/exonuclease/phosphatase"/>
</dbReference>
<keyword evidence="3" id="KW-0548">Nucleotidyltransferase</keyword>
<dbReference type="EMBL" id="BGZK01001801">
    <property type="protein sequence ID" value="GBP86542.1"/>
    <property type="molecule type" value="Genomic_DNA"/>
</dbReference>
<dbReference type="OrthoDB" id="7487383at2759"/>
<dbReference type="PANTHER" id="PTHR33273">
    <property type="entry name" value="DOMAIN-CONTAINING PROTEIN, PUTATIVE-RELATED"/>
    <property type="match status" value="1"/>
</dbReference>
<feature type="compositionally biased region" description="Basic and acidic residues" evidence="1">
    <location>
        <begin position="189"/>
        <end position="201"/>
    </location>
</feature>
<evidence type="ECO:0000259" key="2">
    <source>
        <dbReference type="Pfam" id="PF14529"/>
    </source>
</evidence>
<feature type="region of interest" description="Disordered" evidence="1">
    <location>
        <begin position="165"/>
        <end position="210"/>
    </location>
</feature>
<comment type="caution">
    <text evidence="3">The sequence shown here is derived from an EMBL/GenBank/DDBJ whole genome shotgun (WGS) entry which is preliminary data.</text>
</comment>
<dbReference type="InterPro" id="IPR036691">
    <property type="entry name" value="Endo/exonu/phosph_ase_sf"/>
</dbReference>
<keyword evidence="3" id="KW-0695">RNA-directed DNA polymerase</keyword>
<dbReference type="Gene3D" id="3.60.10.10">
    <property type="entry name" value="Endonuclease/exonuclease/phosphatase"/>
    <property type="match status" value="1"/>
</dbReference>
<dbReference type="Pfam" id="PF14529">
    <property type="entry name" value="Exo_endo_phos_2"/>
    <property type="match status" value="1"/>
</dbReference>
<dbReference type="AlphaFoldDB" id="A0A4C1ZGK2"/>
<evidence type="ECO:0000256" key="1">
    <source>
        <dbReference type="SAM" id="MobiDB-lite"/>
    </source>
</evidence>
<reference evidence="3 4" key="1">
    <citation type="journal article" date="2019" name="Commun. Biol.">
        <title>The bagworm genome reveals a unique fibroin gene that provides high tensile strength.</title>
        <authorList>
            <person name="Kono N."/>
            <person name="Nakamura H."/>
            <person name="Ohtoshi R."/>
            <person name="Tomita M."/>
            <person name="Numata K."/>
            <person name="Arakawa K."/>
        </authorList>
    </citation>
    <scope>NUCLEOTIDE SEQUENCE [LARGE SCALE GENOMIC DNA]</scope>
</reference>
<feature type="compositionally biased region" description="Polar residues" evidence="1">
    <location>
        <begin position="220"/>
        <end position="233"/>
    </location>
</feature>
<evidence type="ECO:0000313" key="4">
    <source>
        <dbReference type="Proteomes" id="UP000299102"/>
    </source>
</evidence>
<accession>A0A4C1ZGK2</accession>
<gene>
    <name evidence="3" type="ORF">EVAR_69062_1</name>
</gene>
<evidence type="ECO:0000313" key="3">
    <source>
        <dbReference type="EMBL" id="GBP86542.1"/>
    </source>
</evidence>
<name>A0A4C1ZGK2_EUMVA</name>